<gene>
    <name evidence="12" type="ORF">CAC42_4984</name>
</gene>
<comment type="subcellular location">
    <subcellularLocation>
        <location evidence="2">Cytoplasm</location>
    </subcellularLocation>
    <subcellularLocation>
        <location evidence="1">Nucleus</location>
    </subcellularLocation>
</comment>
<evidence type="ECO:0000256" key="3">
    <source>
        <dbReference type="ARBA" id="ARBA00008726"/>
    </source>
</evidence>
<accession>A0A2K1QQ15</accession>
<proteinExistence type="inferred from homology"/>
<feature type="domain" description="SDE2-like" evidence="11">
    <location>
        <begin position="89"/>
        <end position="202"/>
    </location>
</feature>
<evidence type="ECO:0000259" key="10">
    <source>
        <dbReference type="Pfam" id="PF13019"/>
    </source>
</evidence>
<dbReference type="InterPro" id="IPR024974">
    <property type="entry name" value="Sde2_N"/>
</dbReference>
<reference evidence="12 13" key="1">
    <citation type="submission" date="2017-06" db="EMBL/GenBank/DDBJ databases">
        <title>Draft genome sequence of a variant of Elsinoe murrayae.</title>
        <authorList>
            <person name="Cheng Q."/>
        </authorList>
    </citation>
    <scope>NUCLEOTIDE SEQUENCE [LARGE SCALE GENOMIC DNA]</scope>
    <source>
        <strain evidence="12 13">CQ-2017a</strain>
    </source>
</reference>
<dbReference type="GO" id="GO:0005737">
    <property type="term" value="C:cytoplasm"/>
    <property type="evidence" value="ECO:0007669"/>
    <property type="project" value="UniProtKB-SubCell"/>
</dbReference>
<keyword evidence="7" id="KW-0539">Nucleus</keyword>
<dbReference type="STRING" id="2082308.A0A2K1QQ15"/>
<feature type="region of interest" description="Disordered" evidence="9">
    <location>
        <begin position="98"/>
        <end position="125"/>
    </location>
</feature>
<dbReference type="Proteomes" id="UP000243797">
    <property type="component" value="Unassembled WGS sequence"/>
</dbReference>
<feature type="domain" description="Sde2 ubiquitin" evidence="10">
    <location>
        <begin position="5"/>
        <end position="86"/>
    </location>
</feature>
<keyword evidence="8" id="KW-0131">Cell cycle</keyword>
<evidence type="ECO:0000313" key="13">
    <source>
        <dbReference type="Proteomes" id="UP000243797"/>
    </source>
</evidence>
<dbReference type="AlphaFoldDB" id="A0A2K1QQ15"/>
<evidence type="ECO:0000256" key="9">
    <source>
        <dbReference type="SAM" id="MobiDB-lite"/>
    </source>
</evidence>
<keyword evidence="6" id="KW-0508">mRNA splicing</keyword>
<sequence length="291" mass="32144">MASTINVLLTTFHGLDLPATLNFPLCDELPISTFADLLSERLPCDFRHLRLSTRRNQHVDPTSSQPISSLIDDDETDFLSLQLTSVLLGGKGGFGSQLRAAGGRMSSRKNRNNNRDPNASSRNLDGRRLRTVTEAKALAEYLATKPEMDKKERDERRRRWESIVESAERKEEDVKSGKKGVRLDGDWVEKKEEEETKTREAVLAMMKAGMLDDARTGSESDEAEEGSEEMEVEAGGSGSASGSSEDVEGAGTRSFFGWDDEDLSEDDEEDEDEVSQGDEVVAYEGKGKGRA</sequence>
<evidence type="ECO:0000256" key="6">
    <source>
        <dbReference type="ARBA" id="ARBA00023187"/>
    </source>
</evidence>
<evidence type="ECO:0000256" key="7">
    <source>
        <dbReference type="ARBA" id="ARBA00023242"/>
    </source>
</evidence>
<dbReference type="GO" id="GO:0005634">
    <property type="term" value="C:nucleus"/>
    <property type="evidence" value="ECO:0007669"/>
    <property type="project" value="UniProtKB-SubCell"/>
</dbReference>
<comment type="similarity">
    <text evidence="3">Belongs to the SDE2 family.</text>
</comment>
<dbReference type="PANTHER" id="PTHR12786">
    <property type="entry name" value="SPLICING FACTOR SF3A-RELATED"/>
    <property type="match status" value="1"/>
</dbReference>
<dbReference type="EMBL" id="NKHZ01000055">
    <property type="protein sequence ID" value="PNS17020.1"/>
    <property type="molecule type" value="Genomic_DNA"/>
</dbReference>
<evidence type="ECO:0000256" key="1">
    <source>
        <dbReference type="ARBA" id="ARBA00004123"/>
    </source>
</evidence>
<evidence type="ECO:0000313" key="12">
    <source>
        <dbReference type="EMBL" id="PNS17020.1"/>
    </source>
</evidence>
<comment type="caution">
    <text evidence="12">The sequence shown here is derived from an EMBL/GenBank/DDBJ whole genome shotgun (WGS) entry which is preliminary data.</text>
</comment>
<evidence type="ECO:0000256" key="8">
    <source>
        <dbReference type="ARBA" id="ARBA00023306"/>
    </source>
</evidence>
<dbReference type="OrthoDB" id="547031at2759"/>
<name>A0A2K1QQ15_9PEZI</name>
<evidence type="ECO:0000256" key="5">
    <source>
        <dbReference type="ARBA" id="ARBA00022664"/>
    </source>
</evidence>
<dbReference type="InterPro" id="IPR051421">
    <property type="entry name" value="RNA_Proc_DNA_Dmg_Regulator"/>
</dbReference>
<dbReference type="Pfam" id="PF13019">
    <property type="entry name" value="Sde2_N_Ubi_yeast"/>
    <property type="match status" value="1"/>
</dbReference>
<evidence type="ECO:0000256" key="2">
    <source>
        <dbReference type="ARBA" id="ARBA00004496"/>
    </source>
</evidence>
<keyword evidence="5" id="KW-0507">mRNA processing</keyword>
<evidence type="ECO:0000259" key="11">
    <source>
        <dbReference type="Pfam" id="PF22782"/>
    </source>
</evidence>
<dbReference type="PANTHER" id="PTHR12786:SF1">
    <property type="entry name" value="SPLICING REGULATOR SDE2"/>
    <property type="match status" value="1"/>
</dbReference>
<dbReference type="InParanoid" id="A0A2K1QQ15"/>
<evidence type="ECO:0000256" key="4">
    <source>
        <dbReference type="ARBA" id="ARBA00022490"/>
    </source>
</evidence>
<keyword evidence="13" id="KW-1185">Reference proteome</keyword>
<dbReference type="GO" id="GO:0008380">
    <property type="term" value="P:RNA splicing"/>
    <property type="evidence" value="ECO:0007669"/>
    <property type="project" value="UniProtKB-KW"/>
</dbReference>
<dbReference type="Pfam" id="PF22782">
    <property type="entry name" value="SDE2"/>
    <property type="match status" value="1"/>
</dbReference>
<feature type="region of interest" description="Disordered" evidence="9">
    <location>
        <begin position="206"/>
        <end position="291"/>
    </location>
</feature>
<feature type="compositionally biased region" description="Acidic residues" evidence="9">
    <location>
        <begin position="258"/>
        <end position="276"/>
    </location>
</feature>
<dbReference type="InterPro" id="IPR053822">
    <property type="entry name" value="SDE2-like_dom"/>
</dbReference>
<protein>
    <submittedName>
        <fullName evidence="12">Uncharacterized protein</fullName>
    </submittedName>
</protein>
<keyword evidence="4" id="KW-0963">Cytoplasm</keyword>
<dbReference type="GO" id="GO:0006397">
    <property type="term" value="P:mRNA processing"/>
    <property type="evidence" value="ECO:0007669"/>
    <property type="project" value="UniProtKB-KW"/>
</dbReference>
<organism evidence="12 13">
    <name type="scientific">Sphaceloma murrayae</name>
    <dbReference type="NCBI Taxonomy" id="2082308"/>
    <lineage>
        <taxon>Eukaryota</taxon>
        <taxon>Fungi</taxon>
        <taxon>Dikarya</taxon>
        <taxon>Ascomycota</taxon>
        <taxon>Pezizomycotina</taxon>
        <taxon>Dothideomycetes</taxon>
        <taxon>Dothideomycetidae</taxon>
        <taxon>Myriangiales</taxon>
        <taxon>Elsinoaceae</taxon>
        <taxon>Sphaceloma</taxon>
    </lineage>
</organism>
<feature type="compositionally biased region" description="Acidic residues" evidence="9">
    <location>
        <begin position="219"/>
        <end position="232"/>
    </location>
</feature>